<evidence type="ECO:0000256" key="1">
    <source>
        <dbReference type="ARBA" id="ARBA00022723"/>
    </source>
</evidence>
<dbReference type="EMBL" id="WJQU01000003">
    <property type="protein sequence ID" value="KAJ6640146.1"/>
    <property type="molecule type" value="Genomic_DNA"/>
</dbReference>
<dbReference type="PROSITE" id="PS00478">
    <property type="entry name" value="LIM_DOMAIN_1"/>
    <property type="match status" value="1"/>
</dbReference>
<dbReference type="FunFam" id="3.10.20.90:FF:000278">
    <property type="entry name" value="serine-rich adhesin for platelets"/>
    <property type="match status" value="1"/>
</dbReference>
<dbReference type="OrthoDB" id="9976881at2759"/>
<dbReference type="CDD" id="cd21886">
    <property type="entry name" value="SARAH_RASSF2-like"/>
    <property type="match status" value="1"/>
</dbReference>
<reference evidence="9" key="1">
    <citation type="submission" date="2022-07" db="EMBL/GenBank/DDBJ databases">
        <authorList>
            <person name="Trinca V."/>
            <person name="Uliana J.V.C."/>
            <person name="Torres T.T."/>
            <person name="Ward R.J."/>
            <person name="Monesi N."/>
        </authorList>
    </citation>
    <scope>NUCLEOTIDE SEQUENCE</scope>
    <source>
        <strain evidence="9">HSMRA1968</strain>
        <tissue evidence="9">Whole embryos</tissue>
    </source>
</reference>
<evidence type="ECO:0000313" key="9">
    <source>
        <dbReference type="EMBL" id="KAJ6640146.1"/>
    </source>
</evidence>
<dbReference type="CDD" id="cd09401">
    <property type="entry name" value="LIM_TLP_like"/>
    <property type="match status" value="1"/>
</dbReference>
<dbReference type="PROSITE" id="PS50023">
    <property type="entry name" value="LIM_DOMAIN_2"/>
    <property type="match status" value="1"/>
</dbReference>
<name>A0A9Q0MY55_9DIPT</name>
<dbReference type="Gene3D" id="2.10.110.10">
    <property type="entry name" value="Cysteine Rich Protein"/>
    <property type="match status" value="1"/>
</dbReference>
<dbReference type="InterPro" id="IPR033614">
    <property type="entry name" value="RASSF1-6"/>
</dbReference>
<dbReference type="GO" id="GO:0007165">
    <property type="term" value="P:signal transduction"/>
    <property type="evidence" value="ECO:0007669"/>
    <property type="project" value="InterPro"/>
</dbReference>
<comment type="caution">
    <text evidence="9">The sequence shown here is derived from an EMBL/GenBank/DDBJ whole genome shotgun (WGS) entry which is preliminary data.</text>
</comment>
<evidence type="ECO:0000313" key="10">
    <source>
        <dbReference type="Proteomes" id="UP001151699"/>
    </source>
</evidence>
<feature type="domain" description="SARAH" evidence="8">
    <location>
        <begin position="670"/>
        <end position="717"/>
    </location>
</feature>
<dbReference type="CDD" id="cd01784">
    <property type="entry name" value="RA_RASSF2_like"/>
    <property type="match status" value="1"/>
</dbReference>
<dbReference type="PROSITE" id="PS50200">
    <property type="entry name" value="RA"/>
    <property type="match status" value="1"/>
</dbReference>
<gene>
    <name evidence="9" type="primary">Rassf2</name>
    <name evidence="9" type="ORF">Bhyg_12895</name>
</gene>
<dbReference type="SUPFAM" id="SSF57716">
    <property type="entry name" value="Glucocorticoid receptor-like (DNA-binding domain)"/>
    <property type="match status" value="2"/>
</dbReference>
<dbReference type="PROSITE" id="PS50951">
    <property type="entry name" value="SARAH"/>
    <property type="match status" value="1"/>
</dbReference>
<protein>
    <submittedName>
        <fullName evidence="9">Ras association domain-containing protein 2</fullName>
    </submittedName>
</protein>
<dbReference type="PANTHER" id="PTHR22738">
    <property type="entry name" value="RASSF"/>
    <property type="match status" value="1"/>
</dbReference>
<evidence type="ECO:0000259" key="6">
    <source>
        <dbReference type="PROSITE" id="PS50023"/>
    </source>
</evidence>
<feature type="region of interest" description="Disordered" evidence="5">
    <location>
        <begin position="500"/>
        <end position="540"/>
    </location>
</feature>
<feature type="region of interest" description="Disordered" evidence="5">
    <location>
        <begin position="174"/>
        <end position="195"/>
    </location>
</feature>
<evidence type="ECO:0000256" key="2">
    <source>
        <dbReference type="ARBA" id="ARBA00022833"/>
    </source>
</evidence>
<organism evidence="9 10">
    <name type="scientific">Pseudolycoriella hygida</name>
    <dbReference type="NCBI Taxonomy" id="35572"/>
    <lineage>
        <taxon>Eukaryota</taxon>
        <taxon>Metazoa</taxon>
        <taxon>Ecdysozoa</taxon>
        <taxon>Arthropoda</taxon>
        <taxon>Hexapoda</taxon>
        <taxon>Insecta</taxon>
        <taxon>Pterygota</taxon>
        <taxon>Neoptera</taxon>
        <taxon>Endopterygota</taxon>
        <taxon>Diptera</taxon>
        <taxon>Nematocera</taxon>
        <taxon>Sciaroidea</taxon>
        <taxon>Sciaridae</taxon>
        <taxon>Pseudolycoriella</taxon>
    </lineage>
</organism>
<feature type="region of interest" description="Disordered" evidence="5">
    <location>
        <begin position="225"/>
        <end position="250"/>
    </location>
</feature>
<dbReference type="InterPro" id="IPR000159">
    <property type="entry name" value="RA_dom"/>
</dbReference>
<dbReference type="SUPFAM" id="SSF54236">
    <property type="entry name" value="Ubiquitin-like"/>
    <property type="match status" value="1"/>
</dbReference>
<dbReference type="GO" id="GO:0046872">
    <property type="term" value="F:metal ion binding"/>
    <property type="evidence" value="ECO:0007669"/>
    <property type="project" value="UniProtKB-KW"/>
</dbReference>
<dbReference type="InterPro" id="IPR011524">
    <property type="entry name" value="SARAH_dom"/>
</dbReference>
<feature type="domain" description="Ras-associating" evidence="7">
    <location>
        <begin position="570"/>
        <end position="662"/>
    </location>
</feature>
<dbReference type="Gene3D" id="3.10.20.90">
    <property type="entry name" value="Phosphatidylinositol 3-kinase Catalytic Subunit, Chain A, domain 1"/>
    <property type="match status" value="1"/>
</dbReference>
<dbReference type="Pfam" id="PF00412">
    <property type="entry name" value="LIM"/>
    <property type="match status" value="1"/>
</dbReference>
<evidence type="ECO:0000256" key="5">
    <source>
        <dbReference type="SAM" id="MobiDB-lite"/>
    </source>
</evidence>
<evidence type="ECO:0000259" key="7">
    <source>
        <dbReference type="PROSITE" id="PS50200"/>
    </source>
</evidence>
<dbReference type="PANTHER" id="PTHR22738:SF15">
    <property type="entry name" value="LD40758P"/>
    <property type="match status" value="1"/>
</dbReference>
<proteinExistence type="predicted"/>
<feature type="region of interest" description="Disordered" evidence="5">
    <location>
        <begin position="282"/>
        <end position="330"/>
    </location>
</feature>
<dbReference type="InterPro" id="IPR001781">
    <property type="entry name" value="Znf_LIM"/>
</dbReference>
<feature type="compositionally biased region" description="Polar residues" evidence="5">
    <location>
        <begin position="174"/>
        <end position="184"/>
    </location>
</feature>
<evidence type="ECO:0000256" key="3">
    <source>
        <dbReference type="ARBA" id="ARBA00023038"/>
    </source>
</evidence>
<dbReference type="Pfam" id="PF00788">
    <property type="entry name" value="RA"/>
    <property type="match status" value="1"/>
</dbReference>
<evidence type="ECO:0000256" key="4">
    <source>
        <dbReference type="PROSITE-ProRule" id="PRU00125"/>
    </source>
</evidence>
<dbReference type="Proteomes" id="UP001151699">
    <property type="component" value="Chromosome X"/>
</dbReference>
<dbReference type="InterPro" id="IPR029071">
    <property type="entry name" value="Ubiquitin-like_domsf"/>
</dbReference>
<feature type="compositionally biased region" description="Polar residues" evidence="5">
    <location>
        <begin position="303"/>
        <end position="330"/>
    </location>
</feature>
<keyword evidence="3 4" id="KW-0440">LIM domain</keyword>
<accession>A0A9Q0MY55</accession>
<dbReference type="SMART" id="SM00132">
    <property type="entry name" value="LIM"/>
    <property type="match status" value="1"/>
</dbReference>
<feature type="domain" description="LIM zinc-binding" evidence="6">
    <location>
        <begin position="11"/>
        <end position="72"/>
    </location>
</feature>
<dbReference type="FunFam" id="2.10.110.10:FF:000104">
    <property type="entry name" value="Ras association domain-containing protein 2"/>
    <property type="match status" value="1"/>
</dbReference>
<keyword evidence="2 4" id="KW-0862">Zinc</keyword>
<evidence type="ECO:0000259" key="8">
    <source>
        <dbReference type="PROSITE" id="PS50951"/>
    </source>
</evidence>
<keyword evidence="1 4" id="KW-0479">Metal-binding</keyword>
<feature type="compositionally biased region" description="Low complexity" evidence="5">
    <location>
        <begin position="225"/>
        <end position="241"/>
    </location>
</feature>
<sequence>MGCRVGKIAMWNCHKCGKPVYFAERKQSLGYDWHPECLRCEECGKRLDPGQHAEHKGVPYCNVPCYGALFGPQLFGHGTRVESHKSFGAKGSPRPSGSPALPRDHLESKLKVYNQFFNNRSHEIRSREVNDRLVLEGALRVYWGVQGIIHLKEDDDQRTVITVRKRNSCRYVSSSEVDSENSPFQYDKDNLDGNDTGIDISTSSLMDGDATDISLTESISYDAVSVSSDLPSPGSSSSSKEVSPEHKSLTLPSKLDVKQLEWDEIDDLLQVKQYDENAHTRYRTMPSPLPSQSSLDQDSESSKTATVDFQSFSNSTQPSTTPANSSDEFVTPCNSLKNVDFDEFKKQIHKEYINNSFELQNVSADTLKHNQPIDPSRINDSLKFYGENVMSKSYGGEQSLRVYPSNQSISSIDPLKINDTFNINNRSESSKSSHQLRKCGSASSWIVPSDSENGRTPLINRSKSGPDWCENSYLDSDDNSETLKPITMRKNRLNIRMDCYGESNAKSPNSEMNGSSTVDTSSMNSEDNIYNDNSEDGVVLRKPKTGSTAIKRRSGNKRSRTKLKRRCSINGHYYNRETSFFTPPFGSQMSVWVTSLVSTQDVINLLLEKYKVESNPKNFALFIVRDNGEQRRLKDDDFPLVQRIMLGPHEDVARLFLTDSQVTTEISYEVAQFLNLSELECKSILDRYDDEMNREVLKVRDKYSELRRRIIQRMESLKVRL</sequence>
<dbReference type="AlphaFoldDB" id="A0A9Q0MY55"/>
<keyword evidence="10" id="KW-1185">Reference proteome</keyword>
<feature type="compositionally biased region" description="Polar residues" evidence="5">
    <location>
        <begin position="504"/>
        <end position="532"/>
    </location>
</feature>